<evidence type="ECO:0000313" key="2">
    <source>
        <dbReference type="EMBL" id="SPD08436.1"/>
    </source>
</evidence>
<feature type="compositionally biased region" description="Low complexity" evidence="1">
    <location>
        <begin position="8"/>
        <end position="21"/>
    </location>
</feature>
<accession>A0A2N9H1Q5</accession>
<protein>
    <submittedName>
        <fullName evidence="2">Uncharacterized protein</fullName>
    </submittedName>
</protein>
<proteinExistence type="predicted"/>
<dbReference type="EMBL" id="OIVN01003046">
    <property type="protein sequence ID" value="SPD08436.1"/>
    <property type="molecule type" value="Genomic_DNA"/>
</dbReference>
<feature type="region of interest" description="Disordered" evidence="1">
    <location>
        <begin position="1"/>
        <end position="21"/>
    </location>
</feature>
<sequence length="68" mass="7551">MEMEKKISSPSSTPLSPSHSLPQLRSGYGWLKVVWVVSGGSNLAGVGEFWSGGRVDFPVWVSLEWWWG</sequence>
<name>A0A2N9H1Q5_FAGSY</name>
<evidence type="ECO:0000256" key="1">
    <source>
        <dbReference type="SAM" id="MobiDB-lite"/>
    </source>
</evidence>
<gene>
    <name evidence="2" type="ORF">FSB_LOCUS36318</name>
</gene>
<dbReference type="AlphaFoldDB" id="A0A2N9H1Q5"/>
<reference evidence="2" key="1">
    <citation type="submission" date="2018-02" db="EMBL/GenBank/DDBJ databases">
        <authorList>
            <person name="Cohen D.B."/>
            <person name="Kent A.D."/>
        </authorList>
    </citation>
    <scope>NUCLEOTIDE SEQUENCE</scope>
</reference>
<organism evidence="2">
    <name type="scientific">Fagus sylvatica</name>
    <name type="common">Beechnut</name>
    <dbReference type="NCBI Taxonomy" id="28930"/>
    <lineage>
        <taxon>Eukaryota</taxon>
        <taxon>Viridiplantae</taxon>
        <taxon>Streptophyta</taxon>
        <taxon>Embryophyta</taxon>
        <taxon>Tracheophyta</taxon>
        <taxon>Spermatophyta</taxon>
        <taxon>Magnoliopsida</taxon>
        <taxon>eudicotyledons</taxon>
        <taxon>Gunneridae</taxon>
        <taxon>Pentapetalae</taxon>
        <taxon>rosids</taxon>
        <taxon>fabids</taxon>
        <taxon>Fagales</taxon>
        <taxon>Fagaceae</taxon>
        <taxon>Fagus</taxon>
    </lineage>
</organism>